<comment type="function">
    <text evidence="1">DNA-dependent RNA polymerase catalyzes the transcription of DNA into RNA using the four ribonucleoside triphosphates as substrates. Specific core component of RNA polymerase III which synthesizes small RNAs, such as 5S rRNA and tRNAs.</text>
</comment>
<proteinExistence type="inferred from homology"/>
<evidence type="ECO:0000256" key="1">
    <source>
        <dbReference type="RuleBase" id="RU367076"/>
    </source>
</evidence>
<evidence type="ECO:0000259" key="2">
    <source>
        <dbReference type="Pfam" id="PF08221"/>
    </source>
</evidence>
<sequence>MPGLVAEILGDYGTILQKIGLFLRRRNGSTIECIVHGASLTHSQAIHGLSLMIQRRLVKYFQYEKKVYYVLDTNMAYRRMYFGIYCSLVEDLFGEEASREFMKILVNGFTKVDGSLQGSAEKLVDTGVVISIGRKEASILVTGSRDLGEYMARAKQDEEMHRKSRKTAEKPRFYIIDFDALHSMMINSRLLALVKKRYLSKAERIYRSILRCNLVTVDTIMGDLEGEMDITRGDVVSCIKYFSNYGLLRKSLDCTETYFKDGDDIRKILVVDSLNRILSENSKEARRIFNMMLDYKALEDKDIVVKSLVPSHVVKKAILMLHSNGFVVLKHTGPGDTKPVPEWQVDIDRASRIVGEEIKRELEKSWALINQRWRRIGSGGDDEDGGSKELSRMLGLSLDFFVLGIQNIAFKTEIF</sequence>
<reference evidence="3" key="1">
    <citation type="submission" date="2021-05" db="EMBL/GenBank/DDBJ databases">
        <title>Encephalitozoon hellem ATCC 50604 Complete Genome.</title>
        <authorList>
            <person name="Mascarenhas dos Santos A.C."/>
            <person name="Julian A.T."/>
            <person name="Pombert J.-F."/>
        </authorList>
    </citation>
    <scope>NUCLEOTIDE SEQUENCE</scope>
    <source>
        <strain evidence="3">ATCC 50604</strain>
    </source>
</reference>
<dbReference type="Pfam" id="PF08221">
    <property type="entry name" value="HTH_9"/>
    <property type="match status" value="1"/>
</dbReference>
<dbReference type="GO" id="GO:0003697">
    <property type="term" value="F:single-stranded DNA binding"/>
    <property type="evidence" value="ECO:0007669"/>
    <property type="project" value="UniProtKB-UniRule"/>
</dbReference>
<evidence type="ECO:0000313" key="3">
    <source>
        <dbReference type="EMBL" id="UTX43931.1"/>
    </source>
</evidence>
<comment type="similarity">
    <text evidence="1">Belongs to the RNA polymerase beta chain family.</text>
</comment>
<dbReference type="Gene3D" id="1.10.10.10">
    <property type="entry name" value="Winged helix-like DNA-binding domain superfamily/Winged helix DNA-binding domain"/>
    <property type="match status" value="1"/>
</dbReference>
<keyword evidence="1 4" id="KW-0240">DNA-directed RNA polymerase</keyword>
<accession>A0A9Q9C4C0</accession>
<comment type="subunit">
    <text evidence="1">Component of the RNA polymerase III (Pol III) complex consisting of 17 subunits.</text>
</comment>
<dbReference type="EMBL" id="CP119070">
    <property type="protein sequence ID" value="WEL39415.1"/>
    <property type="molecule type" value="Genomic_DNA"/>
</dbReference>
<evidence type="ECO:0000313" key="4">
    <source>
        <dbReference type="EMBL" id="WEL39415.1"/>
    </source>
</evidence>
<dbReference type="OrthoDB" id="2190900at2759"/>
<dbReference type="InterPro" id="IPR039748">
    <property type="entry name" value="RPC3"/>
</dbReference>
<evidence type="ECO:0000313" key="5">
    <source>
        <dbReference type="Proteomes" id="UP001059546"/>
    </source>
</evidence>
<dbReference type="GO" id="GO:0005666">
    <property type="term" value="C:RNA polymerase III complex"/>
    <property type="evidence" value="ECO:0007669"/>
    <property type="project" value="UniProtKB-UniRule"/>
</dbReference>
<evidence type="ECO:0000313" key="6">
    <source>
        <dbReference type="Proteomes" id="UP001217963"/>
    </source>
</evidence>
<organism evidence="3 5">
    <name type="scientific">Encephalitozoon hellem</name>
    <name type="common">Microsporidian parasite</name>
    <dbReference type="NCBI Taxonomy" id="27973"/>
    <lineage>
        <taxon>Eukaryota</taxon>
        <taxon>Fungi</taxon>
        <taxon>Fungi incertae sedis</taxon>
        <taxon>Microsporidia</taxon>
        <taxon>Unikaryonidae</taxon>
        <taxon>Encephalitozoon</taxon>
    </lineage>
</organism>
<comment type="subcellular location">
    <subcellularLocation>
        <location evidence="1">Nucleus</location>
    </subcellularLocation>
</comment>
<dbReference type="PANTHER" id="PTHR12949">
    <property type="entry name" value="RNA POLYMERASE III DNA DIRECTED -RELATED"/>
    <property type="match status" value="1"/>
</dbReference>
<dbReference type="AlphaFoldDB" id="A0A9Q9C4C0"/>
<keyword evidence="1" id="KW-0804">Transcription</keyword>
<dbReference type="Proteomes" id="UP001059546">
    <property type="component" value="Chromosome IX"/>
</dbReference>
<dbReference type="InterPro" id="IPR036388">
    <property type="entry name" value="WH-like_DNA-bd_sf"/>
</dbReference>
<keyword evidence="1" id="KW-0539">Nucleus</keyword>
<dbReference type="EMBL" id="CP075155">
    <property type="protein sequence ID" value="UTX43931.1"/>
    <property type="molecule type" value="Genomic_DNA"/>
</dbReference>
<protein>
    <recommendedName>
        <fullName evidence="1">DNA-directed RNA polymerase III subunit RPC3</fullName>
        <shortName evidence="1">RNA polymerase III subunit C3</shortName>
    </recommendedName>
</protein>
<dbReference type="PANTHER" id="PTHR12949:SF0">
    <property type="entry name" value="DNA-DIRECTED RNA POLYMERASE III SUBUNIT RPC3"/>
    <property type="match status" value="1"/>
</dbReference>
<reference evidence="4 6" key="2">
    <citation type="submission" date="2023-02" db="EMBL/GenBank/DDBJ databases">
        <title>Encephalitozoon hellem ATCC 50451 complete genome.</title>
        <authorList>
            <person name="Mascarenhas dos Santos A.C."/>
            <person name="Julian A.T."/>
            <person name="Pombert J.-F."/>
        </authorList>
    </citation>
    <scope>NUCLEOTIDE SEQUENCE [LARGE SCALE GENOMIC DNA]</scope>
    <source>
        <strain evidence="4 6">ATCC 50451</strain>
    </source>
</reference>
<keyword evidence="6" id="KW-1185">Reference proteome</keyword>
<dbReference type="InterPro" id="IPR013197">
    <property type="entry name" value="RNA_pol_III_RPC82-rel_HTH"/>
</dbReference>
<name>A0A9Q9C4C0_ENCHE</name>
<dbReference type="Proteomes" id="UP001217963">
    <property type="component" value="Chromosome IX"/>
</dbReference>
<feature type="domain" description="RNA polymerase III subunit RPC82-related helix-turn-helix" evidence="2">
    <location>
        <begin position="4"/>
        <end position="62"/>
    </location>
</feature>
<gene>
    <name evidence="3" type="ORF">GPU96_09g17110</name>
    <name evidence="4" type="ORF">PFJ87_09g00420</name>
</gene>